<evidence type="ECO:0000256" key="6">
    <source>
        <dbReference type="ARBA" id="ARBA00022898"/>
    </source>
</evidence>
<gene>
    <name evidence="14" type="ORF">BECKSD772E_GA0070983_101145</name>
</gene>
<sequence>MTKTYETKQETKIKKGLCGICPAGCWVNVTITDGRIVRVAADPDHPLGMICRLGEHAPEIIYSKDRLRYPMRRVGPKGAHAFERISWDHAYDIIVENLNRIKRRSGPEAVSIYTGRGSFELSLCDIFQPKGVAPSSASSVLFPFGSPNTMGVGALCYVSFAMIAPHVTFGRMWFNTFADIENADLLVVWGANPSTDSPPLDMHRLEAASRRGARVIVIDPRRTETAARTGARWIPIRPGTDGALALAILEVMIDEELYDEAFVEQWTHGFDGLVAYAQHFRPEVAEAITGVPADTIRHLAREISNTNGVAPIMYTGLEYSNSGLQAIRAVFTIWALAGQLDVPGGFCFSALGNHFPINHSGNIENPDVDRAVARDRFPLYTHYRGESHAAGLIDAVLEGRPYPIEGLVIHGASLLTSWPDSQRWEAALSKLDFVVCIDRQLTADAKYADIVLPAATMFEIDSYMSYGPIFRLREKLIEPVGEARNDYLIMANLAHRLGYGRLYPQTEEAVLHHVLEGSGFSLADVRGAGGWVKLPTPMMEYRKWEKGHCRADGEPGFDTPTGKFEIRSTILEDYGYEPLPKYTEPKEGPLADPALAGQFPLVFNSGARPSTDFRSQHHGIAGLLKDNPTPRVTLNTLDADARGIRSGDGVEVRTRRGGVPFVAHVTDDIVRGAIEANMGGGGPVGPEGWRKSNVNLLTDLDNYDEISGFPVYKCLLCDVIKTGEDRGPRPETGAEAHCAAPPAVPVAVEPKKRIYLDNNATTGLDPQVLDAMSPYLDSLPGNPSSIHELGRGAREAIEEARRRVAGLLHCRPRRIVFTGGGSESDNLAIKGVAFSHSDKGRHIITSTIEHPAVLNTCRFLATIGYRTTYLPVDQYGQIDPRQLEGAIRNDTILVSIMLANNEVGTVLPIRKLSAIARARGVLFHCDAVQAAGKIPIDVHELGVDLLTLSGHKFHGPKGVGALFVEKGVRLASLIHGGKQEMGLRAGTENVPAMVGIGKAAEIAAMEMHKMAKAARLRDALHREMVRLIPNARVNGYSEGNTEKRLPNTLNLTLPGLRGESLVVALDQKGVMLSSGSACKSGSPEPSHVLIAMGLTPEEAHCAVRFSLSGRTTDADIEEVARAVQAVLVEMETTVRFLPCK</sequence>
<feature type="domain" description="4Fe-4S Mo/W bis-MGD-type" evidence="13">
    <location>
        <begin position="11"/>
        <end position="65"/>
    </location>
</feature>
<dbReference type="Pfam" id="PF01568">
    <property type="entry name" value="Molydop_binding"/>
    <property type="match status" value="1"/>
</dbReference>
<evidence type="ECO:0000256" key="7">
    <source>
        <dbReference type="ARBA" id="ARBA00023004"/>
    </source>
</evidence>
<dbReference type="GO" id="GO:0051536">
    <property type="term" value="F:iron-sulfur cluster binding"/>
    <property type="evidence" value="ECO:0007669"/>
    <property type="project" value="UniProtKB-KW"/>
</dbReference>
<evidence type="ECO:0000256" key="11">
    <source>
        <dbReference type="ARBA" id="ARBA00050776"/>
    </source>
</evidence>
<dbReference type="InterPro" id="IPR015421">
    <property type="entry name" value="PyrdxlP-dep_Trfase_major"/>
</dbReference>
<dbReference type="Pfam" id="PF00266">
    <property type="entry name" value="Aminotran_5"/>
    <property type="match status" value="1"/>
</dbReference>
<evidence type="ECO:0000256" key="5">
    <source>
        <dbReference type="ARBA" id="ARBA00022723"/>
    </source>
</evidence>
<comment type="catalytic activity">
    <reaction evidence="11">
        <text>(sulfur carrier)-H + L-cysteine = (sulfur carrier)-SH + L-alanine</text>
        <dbReference type="Rhea" id="RHEA:43892"/>
        <dbReference type="Rhea" id="RHEA-COMP:14737"/>
        <dbReference type="Rhea" id="RHEA-COMP:14739"/>
        <dbReference type="ChEBI" id="CHEBI:29917"/>
        <dbReference type="ChEBI" id="CHEBI:35235"/>
        <dbReference type="ChEBI" id="CHEBI:57972"/>
        <dbReference type="ChEBI" id="CHEBI:64428"/>
        <dbReference type="EC" id="2.8.1.7"/>
    </reaction>
</comment>
<dbReference type="SUPFAM" id="SSF50692">
    <property type="entry name" value="ADC-like"/>
    <property type="match status" value="1"/>
</dbReference>
<dbReference type="Gene3D" id="3.40.228.10">
    <property type="entry name" value="Dimethylsulfoxide Reductase, domain 2"/>
    <property type="match status" value="1"/>
</dbReference>
<evidence type="ECO:0000313" key="14">
    <source>
        <dbReference type="EMBL" id="VFK41367.1"/>
    </source>
</evidence>
<dbReference type="GO" id="GO:0043546">
    <property type="term" value="F:molybdopterin cofactor binding"/>
    <property type="evidence" value="ECO:0007669"/>
    <property type="project" value="InterPro"/>
</dbReference>
<evidence type="ECO:0000256" key="3">
    <source>
        <dbReference type="ARBA" id="ARBA00006490"/>
    </source>
</evidence>
<dbReference type="PROSITE" id="PS51669">
    <property type="entry name" value="4FE4S_MOW_BIS_MGD"/>
    <property type="match status" value="1"/>
</dbReference>
<dbReference type="InterPro" id="IPR006963">
    <property type="entry name" value="Mopterin_OxRdtase_4Fe-4S_dom"/>
</dbReference>
<dbReference type="EMBL" id="CAADFU010000011">
    <property type="protein sequence ID" value="VFK41367.1"/>
    <property type="molecule type" value="Genomic_DNA"/>
</dbReference>
<evidence type="ECO:0000256" key="1">
    <source>
        <dbReference type="ARBA" id="ARBA00001933"/>
    </source>
</evidence>
<dbReference type="EC" id="2.8.1.7" evidence="4"/>
<dbReference type="SUPFAM" id="SSF53706">
    <property type="entry name" value="Formate dehydrogenase/DMSO reductase, domains 1-3"/>
    <property type="match status" value="1"/>
</dbReference>
<dbReference type="GO" id="GO:0046872">
    <property type="term" value="F:metal ion binding"/>
    <property type="evidence" value="ECO:0007669"/>
    <property type="project" value="UniProtKB-KW"/>
</dbReference>
<evidence type="ECO:0000256" key="2">
    <source>
        <dbReference type="ARBA" id="ARBA00003120"/>
    </source>
</evidence>
<keyword evidence="9" id="KW-0535">Nitrogen fixation</keyword>
<dbReference type="InterPro" id="IPR015424">
    <property type="entry name" value="PyrdxlP-dep_Trfase"/>
</dbReference>
<dbReference type="Gene3D" id="1.10.260.50">
    <property type="match status" value="1"/>
</dbReference>
<keyword evidence="6" id="KW-0663">Pyridoxal phosphate</keyword>
<dbReference type="SUPFAM" id="SSF53383">
    <property type="entry name" value="PLP-dependent transferases"/>
    <property type="match status" value="1"/>
</dbReference>
<dbReference type="AlphaFoldDB" id="A0A450YII0"/>
<dbReference type="Gene3D" id="2.20.25.90">
    <property type="entry name" value="ADC-like domains"/>
    <property type="match status" value="1"/>
</dbReference>
<dbReference type="InterPro" id="IPR015422">
    <property type="entry name" value="PyrdxlP-dep_Trfase_small"/>
</dbReference>
<evidence type="ECO:0000256" key="12">
    <source>
        <dbReference type="RuleBase" id="RU004504"/>
    </source>
</evidence>
<dbReference type="InterPro" id="IPR009010">
    <property type="entry name" value="Asp_de-COase-like_dom_sf"/>
</dbReference>
<organism evidence="14">
    <name type="scientific">Candidatus Kentrum sp. SD</name>
    <dbReference type="NCBI Taxonomy" id="2126332"/>
    <lineage>
        <taxon>Bacteria</taxon>
        <taxon>Pseudomonadati</taxon>
        <taxon>Pseudomonadota</taxon>
        <taxon>Gammaproteobacteria</taxon>
        <taxon>Candidatus Kentrum</taxon>
    </lineage>
</organism>
<evidence type="ECO:0000259" key="13">
    <source>
        <dbReference type="PROSITE" id="PS51669"/>
    </source>
</evidence>
<dbReference type="Pfam" id="PF04879">
    <property type="entry name" value="Molybdop_Fe4S4"/>
    <property type="match status" value="1"/>
</dbReference>
<comment type="similarity">
    <text evidence="3">Belongs to the class-V pyridoxal-phosphate-dependent aminotransferase family. NifS/IscS subfamily.</text>
</comment>
<dbReference type="InterPro" id="IPR000192">
    <property type="entry name" value="Aminotrans_V_dom"/>
</dbReference>
<dbReference type="PANTHER" id="PTHR11601:SF34">
    <property type="entry name" value="CYSTEINE DESULFURASE"/>
    <property type="match status" value="1"/>
</dbReference>
<evidence type="ECO:0000256" key="8">
    <source>
        <dbReference type="ARBA" id="ARBA00023014"/>
    </source>
</evidence>
<dbReference type="Gene3D" id="3.40.640.10">
    <property type="entry name" value="Type I PLP-dependent aspartate aminotransferase-like (Major domain)"/>
    <property type="match status" value="1"/>
</dbReference>
<dbReference type="Gene3D" id="3.90.1150.10">
    <property type="entry name" value="Aspartate Aminotransferase, domain 1"/>
    <property type="match status" value="1"/>
</dbReference>
<evidence type="ECO:0000256" key="9">
    <source>
        <dbReference type="ARBA" id="ARBA00023231"/>
    </source>
</evidence>
<dbReference type="InterPro" id="IPR006657">
    <property type="entry name" value="MoPterin_dinucl-bd_dom"/>
</dbReference>
<dbReference type="PANTHER" id="PTHR11601">
    <property type="entry name" value="CYSTEINE DESULFURYLASE FAMILY MEMBER"/>
    <property type="match status" value="1"/>
</dbReference>
<accession>A0A450YII0</accession>
<dbReference type="InterPro" id="IPR020578">
    <property type="entry name" value="Aminotrans_V_PyrdxlP_BS"/>
</dbReference>
<comment type="function">
    <text evidence="2">Catalyzes the removal of elemental sulfur atoms from cysteine to produce alanine. Seems to participate in the biosynthesis of the nitrogenase metalloclusters by providing the inorganic sulfur required for the Fe-S core formation.</text>
</comment>
<comment type="cofactor">
    <cofactor evidence="1 12">
        <name>pyridoxal 5'-phosphate</name>
        <dbReference type="ChEBI" id="CHEBI:597326"/>
    </cofactor>
</comment>
<keyword evidence="7" id="KW-0408">Iron</keyword>
<dbReference type="InterPro" id="IPR006656">
    <property type="entry name" value="Mopterin_OxRdtase"/>
</dbReference>
<keyword evidence="5" id="KW-0479">Metal-binding</keyword>
<protein>
    <recommendedName>
        <fullName evidence="4">cysteine desulfurase</fullName>
        <ecNumber evidence="4">2.8.1.7</ecNumber>
    </recommendedName>
    <alternativeName>
        <fullName evidence="10">Nitrogenase metalloclusters biosynthesis protein NifS</fullName>
    </alternativeName>
</protein>
<name>A0A450YII0_9GAMM</name>
<dbReference type="GO" id="GO:0031071">
    <property type="term" value="F:cysteine desulfurase activity"/>
    <property type="evidence" value="ECO:0007669"/>
    <property type="project" value="UniProtKB-EC"/>
</dbReference>
<reference evidence="14" key="1">
    <citation type="submission" date="2019-02" db="EMBL/GenBank/DDBJ databases">
        <authorList>
            <person name="Gruber-Vodicka R. H."/>
            <person name="Seah K. B. B."/>
        </authorList>
    </citation>
    <scope>NUCLEOTIDE SEQUENCE</scope>
    <source>
        <strain evidence="14">BECK_S1320</strain>
    </source>
</reference>
<keyword evidence="8" id="KW-0411">Iron-sulfur</keyword>
<dbReference type="SMART" id="SM00926">
    <property type="entry name" value="Molybdop_Fe4S4"/>
    <property type="match status" value="1"/>
</dbReference>
<dbReference type="Pfam" id="PF00384">
    <property type="entry name" value="Molybdopterin"/>
    <property type="match status" value="1"/>
</dbReference>
<evidence type="ECO:0000256" key="10">
    <source>
        <dbReference type="ARBA" id="ARBA00031911"/>
    </source>
</evidence>
<dbReference type="Gene3D" id="3.40.50.740">
    <property type="match status" value="1"/>
</dbReference>
<dbReference type="GO" id="GO:0016491">
    <property type="term" value="F:oxidoreductase activity"/>
    <property type="evidence" value="ECO:0007669"/>
    <property type="project" value="InterPro"/>
</dbReference>
<dbReference type="Gene3D" id="2.40.40.20">
    <property type="match status" value="1"/>
</dbReference>
<evidence type="ECO:0000256" key="4">
    <source>
        <dbReference type="ARBA" id="ARBA00012239"/>
    </source>
</evidence>
<dbReference type="PROSITE" id="PS00595">
    <property type="entry name" value="AA_TRANSFER_CLASS_5"/>
    <property type="match status" value="1"/>
</dbReference>
<dbReference type="FunFam" id="3.40.640.10:FF:000084">
    <property type="entry name" value="IscS-like cysteine desulfurase"/>
    <property type="match status" value="1"/>
</dbReference>
<proteinExistence type="inferred from homology"/>